<dbReference type="InterPro" id="IPR011663">
    <property type="entry name" value="UTRA"/>
</dbReference>
<dbReference type="EMBL" id="JAAGBB010000013">
    <property type="protein sequence ID" value="MBR0665133.1"/>
    <property type="molecule type" value="Genomic_DNA"/>
</dbReference>
<dbReference type="RefSeq" id="WP_211852805.1">
    <property type="nucleotide sequence ID" value="NZ_JAAGBB010000013.1"/>
</dbReference>
<keyword evidence="6" id="KW-1185">Reference proteome</keyword>
<dbReference type="Proteomes" id="UP001196870">
    <property type="component" value="Unassembled WGS sequence"/>
</dbReference>
<dbReference type="InterPro" id="IPR028978">
    <property type="entry name" value="Chorismate_lyase_/UTRA_dom_sf"/>
</dbReference>
<keyword evidence="2" id="KW-0238">DNA-binding</keyword>
<gene>
    <name evidence="5" type="primary">phnF</name>
    <name evidence="5" type="ORF">GXW71_12280</name>
</gene>
<evidence type="ECO:0000256" key="1">
    <source>
        <dbReference type="ARBA" id="ARBA00023015"/>
    </source>
</evidence>
<evidence type="ECO:0000256" key="2">
    <source>
        <dbReference type="ARBA" id="ARBA00023125"/>
    </source>
</evidence>
<evidence type="ECO:0000313" key="6">
    <source>
        <dbReference type="Proteomes" id="UP001196870"/>
    </source>
</evidence>
<comment type="caution">
    <text evidence="5">The sequence shown here is derived from an EMBL/GenBank/DDBJ whole genome shotgun (WGS) entry which is preliminary data.</text>
</comment>
<evidence type="ECO:0000259" key="4">
    <source>
        <dbReference type="PROSITE" id="PS50949"/>
    </source>
</evidence>
<reference evidence="6" key="1">
    <citation type="journal article" date="2021" name="Syst. Appl. Microbiol.">
        <title>Roseomonas hellenica sp. nov., isolated from roots of wild-growing Alkanna tinctoria.</title>
        <authorList>
            <person name="Rat A."/>
            <person name="Naranjo H.D."/>
            <person name="Lebbe L."/>
            <person name="Cnockaert M."/>
            <person name="Krigas N."/>
            <person name="Grigoriadou K."/>
            <person name="Maloupa E."/>
            <person name="Willems A."/>
        </authorList>
    </citation>
    <scope>NUCLEOTIDE SEQUENCE [LARGE SCALE GENOMIC DNA]</scope>
    <source>
        <strain evidence="6">LMG 31523</strain>
    </source>
</reference>
<dbReference type="NCBIfam" id="TIGR02325">
    <property type="entry name" value="C_P_lyase_phnF"/>
    <property type="match status" value="1"/>
</dbReference>
<name>A0ABS5EXU7_9PROT</name>
<dbReference type="InterPro" id="IPR036388">
    <property type="entry name" value="WH-like_DNA-bd_sf"/>
</dbReference>
<dbReference type="SMART" id="SM00345">
    <property type="entry name" value="HTH_GNTR"/>
    <property type="match status" value="1"/>
</dbReference>
<dbReference type="Gene3D" id="3.40.1410.10">
    <property type="entry name" value="Chorismate lyase-like"/>
    <property type="match status" value="1"/>
</dbReference>
<dbReference type="SUPFAM" id="SSF46785">
    <property type="entry name" value="Winged helix' DNA-binding domain"/>
    <property type="match status" value="1"/>
</dbReference>
<dbReference type="InterPro" id="IPR000524">
    <property type="entry name" value="Tscrpt_reg_HTH_GntR"/>
</dbReference>
<keyword evidence="1" id="KW-0805">Transcription regulation</keyword>
<keyword evidence="3" id="KW-0804">Transcription</keyword>
<dbReference type="CDD" id="cd07377">
    <property type="entry name" value="WHTH_GntR"/>
    <property type="match status" value="1"/>
</dbReference>
<evidence type="ECO:0000313" key="5">
    <source>
        <dbReference type="EMBL" id="MBR0665133.1"/>
    </source>
</evidence>
<dbReference type="Pfam" id="PF00392">
    <property type="entry name" value="GntR"/>
    <property type="match status" value="1"/>
</dbReference>
<dbReference type="SUPFAM" id="SSF64288">
    <property type="entry name" value="Chorismate lyase-like"/>
    <property type="match status" value="1"/>
</dbReference>
<dbReference type="PANTHER" id="PTHR44846:SF1">
    <property type="entry name" value="MANNOSYL-D-GLYCERATE TRANSPORT_METABOLISM SYSTEM REPRESSOR MNGR-RELATED"/>
    <property type="match status" value="1"/>
</dbReference>
<evidence type="ECO:0000256" key="3">
    <source>
        <dbReference type="ARBA" id="ARBA00023163"/>
    </source>
</evidence>
<proteinExistence type="predicted"/>
<organism evidence="5 6">
    <name type="scientific">Plastoroseomonas hellenica</name>
    <dbReference type="NCBI Taxonomy" id="2687306"/>
    <lineage>
        <taxon>Bacteria</taxon>
        <taxon>Pseudomonadati</taxon>
        <taxon>Pseudomonadota</taxon>
        <taxon>Alphaproteobacteria</taxon>
        <taxon>Acetobacterales</taxon>
        <taxon>Acetobacteraceae</taxon>
        <taxon>Plastoroseomonas</taxon>
    </lineage>
</organism>
<dbReference type="PROSITE" id="PS50949">
    <property type="entry name" value="HTH_GNTR"/>
    <property type="match status" value="1"/>
</dbReference>
<dbReference type="PRINTS" id="PR00035">
    <property type="entry name" value="HTHGNTR"/>
</dbReference>
<protein>
    <submittedName>
        <fullName evidence="5">Phosphonate metabolism transcriptional regulator PhnF</fullName>
    </submittedName>
</protein>
<dbReference type="PANTHER" id="PTHR44846">
    <property type="entry name" value="MANNOSYL-D-GLYCERATE TRANSPORT/METABOLISM SYSTEM REPRESSOR MNGR-RELATED"/>
    <property type="match status" value="1"/>
</dbReference>
<accession>A0ABS5EXU7</accession>
<dbReference type="InterPro" id="IPR050679">
    <property type="entry name" value="Bact_HTH_transcr_reg"/>
</dbReference>
<dbReference type="InterPro" id="IPR012702">
    <property type="entry name" value="CP_lyase_PhnF"/>
</dbReference>
<feature type="domain" description="HTH gntR-type" evidence="4">
    <location>
        <begin position="10"/>
        <end position="78"/>
    </location>
</feature>
<dbReference type="SMART" id="SM00866">
    <property type="entry name" value="UTRA"/>
    <property type="match status" value="1"/>
</dbReference>
<dbReference type="InterPro" id="IPR036390">
    <property type="entry name" value="WH_DNA-bd_sf"/>
</dbReference>
<sequence>MDAILGSGRSPLWARVADDLRRAILGGTYPPGSQLPNEQGLMQLYRVSRNTLRRAVAELELRGLLRTEQGRGSFVQERLDYALGARTRLTDNLLGTGLTAKRRLREMWQVPASPEAAEALGIPLGDPAWRVVSLQCVDGAEINIATSWYSARRFPDFDQRRQQEESVTRLFRSYGIPDYVRAWTRLFARRATEAEARALRQPAASPVLEIHKLDAAPDGTPLAYGSGVWAADRVQLVVPGPGGTMMGEDRR</sequence>
<dbReference type="Pfam" id="PF07702">
    <property type="entry name" value="UTRA"/>
    <property type="match status" value="1"/>
</dbReference>
<dbReference type="Gene3D" id="1.10.10.10">
    <property type="entry name" value="Winged helix-like DNA-binding domain superfamily/Winged helix DNA-binding domain"/>
    <property type="match status" value="1"/>
</dbReference>